<accession>A0A239A9Y3</accession>
<dbReference type="EC" id="3.1.1.3" evidence="3"/>
<dbReference type="SMART" id="SM00458">
    <property type="entry name" value="RICIN"/>
    <property type="match status" value="3"/>
</dbReference>
<dbReference type="RefSeq" id="WP_084702610.1">
    <property type="nucleotide sequence ID" value="NZ_FZOL01000001.1"/>
</dbReference>
<dbReference type="InterPro" id="IPR056304">
    <property type="entry name" value="Lip-like_C"/>
</dbReference>
<dbReference type="GO" id="GO:0004806">
    <property type="term" value="F:triacylglycerol lipase activity"/>
    <property type="evidence" value="ECO:0007669"/>
    <property type="project" value="UniProtKB-EC"/>
</dbReference>
<feature type="domain" description="Ricin B lectin" evidence="9">
    <location>
        <begin position="322"/>
        <end position="462"/>
    </location>
</feature>
<dbReference type="AlphaFoldDB" id="A0A239A9Y3"/>
<dbReference type="SUPFAM" id="SSF53474">
    <property type="entry name" value="alpha/beta-Hydrolases"/>
    <property type="match status" value="1"/>
</dbReference>
<dbReference type="Pfam" id="PF24708">
    <property type="entry name" value="Lip_C"/>
    <property type="match status" value="2"/>
</dbReference>
<dbReference type="OrthoDB" id="195526at2"/>
<evidence type="ECO:0000256" key="1">
    <source>
        <dbReference type="ARBA" id="ARBA00001024"/>
    </source>
</evidence>
<keyword evidence="11" id="KW-1185">Reference proteome</keyword>
<protein>
    <recommendedName>
        <fullName evidence="3">triacylglycerol lipase</fullName>
        <ecNumber evidence="3">3.1.1.3</ecNumber>
    </recommendedName>
</protein>
<dbReference type="CDD" id="cd00161">
    <property type="entry name" value="beta-trefoil_Ricin-like"/>
    <property type="match status" value="3"/>
</dbReference>
<dbReference type="PANTHER" id="PTHR34043">
    <property type="entry name" value="ALPHA/BETA-HYDROLASES SUPERFAMILY PROTEIN"/>
    <property type="match status" value="1"/>
</dbReference>
<evidence type="ECO:0000256" key="8">
    <source>
        <dbReference type="SAM" id="SignalP"/>
    </source>
</evidence>
<dbReference type="GO" id="GO:0030246">
    <property type="term" value="F:carbohydrate binding"/>
    <property type="evidence" value="ECO:0007669"/>
    <property type="project" value="UniProtKB-KW"/>
</dbReference>
<keyword evidence="7" id="KW-0443">Lipid metabolism</keyword>
<keyword evidence="5 8" id="KW-0732">Signal</keyword>
<organism evidence="10 11">
    <name type="scientific">Pseudomonas japonica</name>
    <dbReference type="NCBI Taxonomy" id="256466"/>
    <lineage>
        <taxon>Bacteria</taxon>
        <taxon>Pseudomonadati</taxon>
        <taxon>Pseudomonadota</taxon>
        <taxon>Gammaproteobacteria</taxon>
        <taxon>Pseudomonadales</taxon>
        <taxon>Pseudomonadaceae</taxon>
        <taxon>Pseudomonas</taxon>
    </lineage>
</organism>
<dbReference type="Proteomes" id="UP000198407">
    <property type="component" value="Unassembled WGS sequence"/>
</dbReference>
<dbReference type="EMBL" id="FZOL01000001">
    <property type="protein sequence ID" value="SNR92329.1"/>
    <property type="molecule type" value="Genomic_DNA"/>
</dbReference>
<dbReference type="PROSITE" id="PS50231">
    <property type="entry name" value="RICIN_B_LECTIN"/>
    <property type="match status" value="3"/>
</dbReference>
<dbReference type="SUPFAM" id="SSF50370">
    <property type="entry name" value="Ricin B-like lectins"/>
    <property type="match status" value="3"/>
</dbReference>
<dbReference type="InterPro" id="IPR035992">
    <property type="entry name" value="Ricin_B-like_lectins"/>
</dbReference>
<dbReference type="Gene3D" id="2.80.10.50">
    <property type="match status" value="5"/>
</dbReference>
<name>A0A239A9Y3_9PSED</name>
<comment type="subcellular location">
    <subcellularLocation>
        <location evidence="2">Secreted</location>
    </subcellularLocation>
</comment>
<evidence type="ECO:0000256" key="4">
    <source>
        <dbReference type="ARBA" id="ARBA00022525"/>
    </source>
</evidence>
<keyword evidence="6" id="KW-0378">Hydrolase</keyword>
<dbReference type="InterPro" id="IPR000772">
    <property type="entry name" value="Ricin_B_lectin"/>
</dbReference>
<proteinExistence type="predicted"/>
<feature type="domain" description="Ricin B lectin" evidence="9">
    <location>
        <begin position="31"/>
        <end position="162"/>
    </location>
</feature>
<evidence type="ECO:0000256" key="3">
    <source>
        <dbReference type="ARBA" id="ARBA00013279"/>
    </source>
</evidence>
<keyword evidence="4" id="KW-0964">Secreted</keyword>
<gene>
    <name evidence="10" type="ORF">SAMN05444352_101301</name>
</gene>
<feature type="domain" description="Ricin B lectin" evidence="9">
    <location>
        <begin position="174"/>
        <end position="312"/>
    </location>
</feature>
<evidence type="ECO:0000313" key="10">
    <source>
        <dbReference type="EMBL" id="SNR92329.1"/>
    </source>
</evidence>
<dbReference type="STRING" id="1215104.GCA_000730585_04153"/>
<evidence type="ECO:0000256" key="2">
    <source>
        <dbReference type="ARBA" id="ARBA00004613"/>
    </source>
</evidence>
<dbReference type="PANTHER" id="PTHR34043:SF3">
    <property type="entry name" value="ALPHA_BETA-HYDROLASES SUPERFAMILY PROTEIN"/>
    <property type="match status" value="1"/>
</dbReference>
<keyword evidence="10" id="KW-0430">Lectin</keyword>
<evidence type="ECO:0000256" key="6">
    <source>
        <dbReference type="ARBA" id="ARBA00022801"/>
    </source>
</evidence>
<comment type="catalytic activity">
    <reaction evidence="1">
        <text>a triacylglycerol + H2O = a diacylglycerol + a fatty acid + H(+)</text>
        <dbReference type="Rhea" id="RHEA:12044"/>
        <dbReference type="ChEBI" id="CHEBI:15377"/>
        <dbReference type="ChEBI" id="CHEBI:15378"/>
        <dbReference type="ChEBI" id="CHEBI:17855"/>
        <dbReference type="ChEBI" id="CHEBI:18035"/>
        <dbReference type="ChEBI" id="CHEBI:28868"/>
        <dbReference type="EC" id="3.1.1.3"/>
    </reaction>
</comment>
<feature type="chain" id="PRO_5012466904" description="triacylglycerol lipase" evidence="8">
    <location>
        <begin position="26"/>
        <end position="911"/>
    </location>
</feature>
<dbReference type="GO" id="GO:0005576">
    <property type="term" value="C:extracellular region"/>
    <property type="evidence" value="ECO:0007669"/>
    <property type="project" value="UniProtKB-SubCell"/>
</dbReference>
<evidence type="ECO:0000256" key="5">
    <source>
        <dbReference type="ARBA" id="ARBA00022729"/>
    </source>
</evidence>
<evidence type="ECO:0000313" key="11">
    <source>
        <dbReference type="Proteomes" id="UP000198407"/>
    </source>
</evidence>
<sequence length="911" mass="99081">MIKRNIWTGFLIVPATLYAIAAAHAAVVSEGRYVIKALHSDLCLETQGTDQVTQRACVTDAARQQFDISSAGSGYTRIINTETGNALDVSSQSSADGAPIVSRPYQGDGNQKFLALRNGVGYLFKAAHSGKCVDIAGFSADDGGPVQQKTCSGASNQTYRLIPVSAESANIPEGRYILRTAHSNLCLDVPGSSTSNYVQLQQWTCHGGSNQQFDVSYTGNGLYEVRATHSGKCVDLKGGWTHEGNEVQQYSCNGSNAQRWKIDGYADGSVFFKTALDTNRVWDVTDASTAPEAKVQIWNLNSGASNKRWRMEPVSASANLTDGEYTLRNLKSSKCVDVPSSSTTPGVQLQQYTCNGTNAQRFTLTHITDGYYRLTNVNSRLALHVEQFITTENGAKIQQQEAHAGDNQLFRIEPYDSGYRLRPRHSKMCIEPRGGNSWNGWNGATLQQYLCDGSSAQSFALENGPELPPLPPQTVNNDYPIILVHGFAGWGRDEMFGLKYWGGGLGSGGSRDLQEVLKTNGHMTFTAAVGPFSSVQDRAVELFYQIKGGCVDYGPHHSTHLLKLDGTPDSRTLIRTLDGGTGPDGKQRPRKCWAANPANNPHNDPLALYPQWGTVDPATGKVRKIHLVGHSLGPPTIRAMVHMLREGMPEETAADPGLLDESAQTNPYTGGKNWVASITSMTGGQQGVSVAAIPSADFLFKFANGAVQAAAAGAGIAGSPNPVYDLKLQQWGIQRNPGESFSDYFNRVRTSPIFSESRNTATWELAPDGGIKDWNTRIQTYGDVYYYSYSAQTTWAGWLTGHHYPILATNLILQPFSLIAGSYTANEPGKTVIDSSYWPNDGLLNSRSMREPEGAPWRDFDGTSLSGTWNYMGILQGWDHGDVVGLLSEKSADSVNALYLDQARRLRALDN</sequence>
<evidence type="ECO:0000259" key="9">
    <source>
        <dbReference type="SMART" id="SM00458"/>
    </source>
</evidence>
<reference evidence="11" key="1">
    <citation type="submission" date="2017-06" db="EMBL/GenBank/DDBJ databases">
        <authorList>
            <person name="Varghese N."/>
            <person name="Submissions S."/>
        </authorList>
    </citation>
    <scope>NUCLEOTIDE SEQUENCE [LARGE SCALE GENOMIC DNA]</scope>
    <source>
        <strain evidence="11">DSM 22348</strain>
    </source>
</reference>
<evidence type="ECO:0000256" key="7">
    <source>
        <dbReference type="ARBA" id="ARBA00023098"/>
    </source>
</evidence>
<dbReference type="InterPro" id="IPR029058">
    <property type="entry name" value="AB_hydrolase_fold"/>
</dbReference>
<dbReference type="GO" id="GO:0006629">
    <property type="term" value="P:lipid metabolic process"/>
    <property type="evidence" value="ECO:0007669"/>
    <property type="project" value="UniProtKB-KW"/>
</dbReference>
<feature type="signal peptide" evidence="8">
    <location>
        <begin position="1"/>
        <end position="25"/>
    </location>
</feature>
<dbReference type="Pfam" id="PF14200">
    <property type="entry name" value="RicinB_lectin_2"/>
    <property type="match status" value="4"/>
</dbReference>
<dbReference type="Gene3D" id="3.40.50.1820">
    <property type="entry name" value="alpha/beta hydrolase"/>
    <property type="match status" value="1"/>
</dbReference>